<evidence type="ECO:0000313" key="3">
    <source>
        <dbReference type="Proteomes" id="UP000037035"/>
    </source>
</evidence>
<keyword evidence="1" id="KW-0472">Membrane</keyword>
<organism evidence="2 3">
    <name type="scientific">Puccinia sorghi</name>
    <dbReference type="NCBI Taxonomy" id="27349"/>
    <lineage>
        <taxon>Eukaryota</taxon>
        <taxon>Fungi</taxon>
        <taxon>Dikarya</taxon>
        <taxon>Basidiomycota</taxon>
        <taxon>Pucciniomycotina</taxon>
        <taxon>Pucciniomycetes</taxon>
        <taxon>Pucciniales</taxon>
        <taxon>Pucciniaceae</taxon>
        <taxon>Puccinia</taxon>
    </lineage>
</organism>
<keyword evidence="1" id="KW-0812">Transmembrane</keyword>
<feature type="transmembrane region" description="Helical" evidence="1">
    <location>
        <begin position="348"/>
        <end position="365"/>
    </location>
</feature>
<dbReference type="Proteomes" id="UP000037035">
    <property type="component" value="Unassembled WGS sequence"/>
</dbReference>
<protein>
    <submittedName>
        <fullName evidence="2">Uncharacterized protein</fullName>
    </submittedName>
</protein>
<dbReference type="EMBL" id="LAVV01011274">
    <property type="protein sequence ID" value="KNZ47975.1"/>
    <property type="molecule type" value="Genomic_DNA"/>
</dbReference>
<proteinExistence type="predicted"/>
<comment type="caution">
    <text evidence="2">The sequence shown here is derived from an EMBL/GenBank/DDBJ whole genome shotgun (WGS) entry which is preliminary data.</text>
</comment>
<accession>A0A0L6UJJ7</accession>
<reference evidence="2 3" key="1">
    <citation type="submission" date="2015-08" db="EMBL/GenBank/DDBJ databases">
        <title>Next Generation Sequencing and Analysis of the Genome of Puccinia sorghi L Schw, the Causal Agent of Maize Common Rust.</title>
        <authorList>
            <person name="Rochi L."/>
            <person name="Burguener G."/>
            <person name="Darino M."/>
            <person name="Turjanski A."/>
            <person name="Kreff E."/>
            <person name="Dieguez M.J."/>
            <person name="Sacco F."/>
        </authorList>
    </citation>
    <scope>NUCLEOTIDE SEQUENCE [LARGE SCALE GENOMIC DNA]</scope>
    <source>
        <strain evidence="2 3">RO10H11247</strain>
    </source>
</reference>
<dbReference type="AlphaFoldDB" id="A0A0L6UJJ7"/>
<feature type="transmembrane region" description="Helical" evidence="1">
    <location>
        <begin position="265"/>
        <end position="285"/>
    </location>
</feature>
<evidence type="ECO:0000256" key="1">
    <source>
        <dbReference type="SAM" id="Phobius"/>
    </source>
</evidence>
<feature type="transmembrane region" description="Helical" evidence="1">
    <location>
        <begin position="52"/>
        <end position="80"/>
    </location>
</feature>
<gene>
    <name evidence="2" type="ORF">VP01_59g2</name>
</gene>
<evidence type="ECO:0000313" key="2">
    <source>
        <dbReference type="EMBL" id="KNZ47975.1"/>
    </source>
</evidence>
<keyword evidence="1" id="KW-1133">Transmembrane helix</keyword>
<keyword evidence="3" id="KW-1185">Reference proteome</keyword>
<name>A0A0L6UJJ7_9BASI</name>
<dbReference type="VEuPathDB" id="FungiDB:VP01_59g2"/>
<sequence length="700" mass="81525">MIITFGDNFSQPTLNQFHFFFFLADSSSSVEPAFLKKANTEQNFGYYAMISWFFPFSFLFFFFCFFLLLCFTVSFCLFFITNKGLNMMVCIINIAGKDIQLFYGEMWFTVFNELLVFPGSNCLKLDFLNSIIHGLHILPNLSYNLELDSKYHIPHLRMIEELSCAVLSNLLGHIPPIEYDQRTWLWNWEGLDHFEVIQTLYQPCLKTPILKINLKIILSMLLKFQLFPLESCTLHIKLSMPNWPWSLIILSQLNNLAQCGCSCFLVLKSCLLFFIIWPTIFNYIFSLVTSSNHQFSTLFFQQTDSSKVSTQGSQQLIYLILSMKANNVLRITNEFFFQYHYTFLGLNYIIWLNIILSIYFLHYLIRISPSKFSFWGEENSSKMERSPWFNSTSLTQMARNTGGDSFNCQRKTNELHQPSYLLNKTEFSFKATKKRGEEYKNKAAQKDLISILKEKILAKQIMAKHAIMRKDTLLMEFFSFKYYEERKAEISIKMFLLSESFKVSSRRLRRTHFQDKLFPDFGSWGPAFFPSKLLQGTKVQVQERRQKTFLMVSANSFLSACMHLHPAFILKPLTSTTGTILSFNTAETREPAETRVGFVQDPIQSHPAHETQLSNFFFQVVLTLCILGKLKKQNKNLVWPVISFSSMEDEPILLLLSHTHCLSLNLPRLMSPGPINDHQITRIQFSSLMSPAIRCLLISW</sequence>